<sequence>MRHGAMLVSKIFFLISMFNGALKTCLRDQYFFQLMETLLFTSCVVLFLKEINCPKYTVSLTQSISAPFI</sequence>
<dbReference type="AlphaFoldDB" id="A0A224Y4W0"/>
<reference evidence="1" key="1">
    <citation type="journal article" date="2018" name="PLoS Negl. Trop. Dis.">
        <title>An insight into the salivary gland and fat body transcriptome of Panstrongylus lignarius (Hemiptera: Heteroptera), the main vector of Chagas disease in Peru.</title>
        <authorList>
            <person name="Nevoa J.C."/>
            <person name="Mendes M.T."/>
            <person name="da Silva M.V."/>
            <person name="Soares S.C."/>
            <person name="Oliveira C.J.F."/>
            <person name="Ribeiro J.M.C."/>
        </authorList>
    </citation>
    <scope>NUCLEOTIDE SEQUENCE</scope>
</reference>
<evidence type="ECO:0000313" key="1">
    <source>
        <dbReference type="EMBL" id="JAW16210.1"/>
    </source>
</evidence>
<name>A0A224Y4W0_9HEMI</name>
<accession>A0A224Y4W0</accession>
<dbReference type="EMBL" id="GFTR01000216">
    <property type="protein sequence ID" value="JAW16210.1"/>
    <property type="molecule type" value="Transcribed_RNA"/>
</dbReference>
<organism evidence="1">
    <name type="scientific">Panstrongylus lignarius</name>
    <dbReference type="NCBI Taxonomy" id="156445"/>
    <lineage>
        <taxon>Eukaryota</taxon>
        <taxon>Metazoa</taxon>
        <taxon>Ecdysozoa</taxon>
        <taxon>Arthropoda</taxon>
        <taxon>Hexapoda</taxon>
        <taxon>Insecta</taxon>
        <taxon>Pterygota</taxon>
        <taxon>Neoptera</taxon>
        <taxon>Paraneoptera</taxon>
        <taxon>Hemiptera</taxon>
        <taxon>Heteroptera</taxon>
        <taxon>Panheteroptera</taxon>
        <taxon>Cimicomorpha</taxon>
        <taxon>Reduviidae</taxon>
        <taxon>Triatominae</taxon>
        <taxon>Panstrongylus</taxon>
    </lineage>
</organism>
<protein>
    <submittedName>
        <fullName evidence="1">Putative secreted protein</fullName>
    </submittedName>
</protein>
<proteinExistence type="predicted"/>